<dbReference type="InterPro" id="IPR000878">
    <property type="entry name" value="4pyrrol_Mease"/>
</dbReference>
<evidence type="ECO:0000259" key="7">
    <source>
        <dbReference type="Pfam" id="PF00590"/>
    </source>
</evidence>
<dbReference type="PIRSF" id="PIRSF005917">
    <property type="entry name" value="MTase_YraL"/>
    <property type="match status" value="1"/>
</dbReference>
<keyword evidence="4 6" id="KW-0808">Transferase</keyword>
<evidence type="ECO:0000256" key="5">
    <source>
        <dbReference type="ARBA" id="ARBA00022691"/>
    </source>
</evidence>
<dbReference type="PANTHER" id="PTHR46111:SF1">
    <property type="entry name" value="RIBOSOMAL RNA SMALL SUBUNIT METHYLTRANSFERASE I"/>
    <property type="match status" value="1"/>
</dbReference>
<evidence type="ECO:0000313" key="10">
    <source>
        <dbReference type="Proteomes" id="UP000277811"/>
    </source>
</evidence>
<dbReference type="InterPro" id="IPR008189">
    <property type="entry name" value="rRNA_ssu_MeTfrase_I"/>
</dbReference>
<dbReference type="Pfam" id="PF23016">
    <property type="entry name" value="RsmI_C"/>
    <property type="match status" value="1"/>
</dbReference>
<evidence type="ECO:0000256" key="4">
    <source>
        <dbReference type="ARBA" id="ARBA00022679"/>
    </source>
</evidence>
<dbReference type="EC" id="2.1.1.198" evidence="6"/>
<keyword evidence="10" id="KW-1185">Reference proteome</keyword>
<protein>
    <recommendedName>
        <fullName evidence="6">Ribosomal RNA small subunit methyltransferase I</fullName>
        <ecNumber evidence="6">2.1.1.198</ecNumber>
    </recommendedName>
    <alternativeName>
        <fullName evidence="6">16S rRNA 2'-O-ribose C1402 methyltransferase</fullName>
    </alternativeName>
    <alternativeName>
        <fullName evidence="6">rRNA (cytidine-2'-O-)-methyltransferase RsmI</fullName>
    </alternativeName>
</protein>
<evidence type="ECO:0000256" key="3">
    <source>
        <dbReference type="ARBA" id="ARBA00022603"/>
    </source>
</evidence>
<gene>
    <name evidence="6" type="primary">rsmI</name>
    <name evidence="9" type="ORF">LUCI_1820</name>
</gene>
<keyword evidence="1 6" id="KW-0963">Cytoplasm</keyword>
<feature type="domain" description="Tetrapyrrole methylase" evidence="7">
    <location>
        <begin position="22"/>
        <end position="220"/>
    </location>
</feature>
<accession>A0A498R557</accession>
<dbReference type="EMBL" id="UPPP01000065">
    <property type="protein sequence ID" value="VBB06584.1"/>
    <property type="molecule type" value="Genomic_DNA"/>
</dbReference>
<dbReference type="HAMAP" id="MF_01877">
    <property type="entry name" value="16SrRNA_methyltr_I"/>
    <property type="match status" value="1"/>
</dbReference>
<comment type="function">
    <text evidence="6">Catalyzes the 2'-O-methylation of the ribose of cytidine 1402 (C1402) in 16S rRNA.</text>
</comment>
<keyword evidence="5 6" id="KW-0949">S-adenosyl-L-methionine</keyword>
<dbReference type="SUPFAM" id="SSF53790">
    <property type="entry name" value="Tetrapyrrole methylase"/>
    <property type="match status" value="1"/>
</dbReference>
<dbReference type="PROSITE" id="PS01296">
    <property type="entry name" value="RSMI"/>
    <property type="match status" value="1"/>
</dbReference>
<sequence>MPSGPLAGAKGETGLEKRAGVLYLCATPIGNLEDMTYRAVRILGEVSAIAAEDTRQTRKLLSHFSLHTPLISYHEHNQFSRGPELIKRLLDGEDLAVVSDAGLPGISDPGTHLVQLAIEAGVTVTPVPGANAALTGLVASGLDTSLFTFAGFLPKNNKKRRELLALLASYRSTLVLYESPHHLRETLTELVTAWGDRPAVAARELTKRFEEWVRGTLSTLQAHFDEYLPRGEFTLIIAGRADGMDGEQPSDAPETSVYDAVMAKVTAGMSKKDAIREVAAARGLPRREVYQTVVAGEDEK</sequence>
<dbReference type="PANTHER" id="PTHR46111">
    <property type="entry name" value="RIBOSOMAL RNA SMALL SUBUNIT METHYLTRANSFERASE I"/>
    <property type="match status" value="1"/>
</dbReference>
<keyword evidence="2 6" id="KW-0698">rRNA processing</keyword>
<keyword evidence="3 6" id="KW-0489">Methyltransferase</keyword>
<comment type="similarity">
    <text evidence="6">Belongs to the methyltransferase superfamily. RsmI family.</text>
</comment>
<dbReference type="OrthoDB" id="9809084at2"/>
<dbReference type="FunFam" id="3.30.950.10:FF:000002">
    <property type="entry name" value="Ribosomal RNA small subunit methyltransferase I"/>
    <property type="match status" value="1"/>
</dbReference>
<evidence type="ECO:0000256" key="1">
    <source>
        <dbReference type="ARBA" id="ARBA00022490"/>
    </source>
</evidence>
<dbReference type="CDD" id="cd11648">
    <property type="entry name" value="RsmI"/>
    <property type="match status" value="1"/>
</dbReference>
<dbReference type="InterPro" id="IPR014776">
    <property type="entry name" value="4pyrrole_Mease_sub2"/>
</dbReference>
<evidence type="ECO:0000259" key="8">
    <source>
        <dbReference type="Pfam" id="PF23016"/>
    </source>
</evidence>
<evidence type="ECO:0000313" key="9">
    <source>
        <dbReference type="EMBL" id="VBB06584.1"/>
    </source>
</evidence>
<dbReference type="Gene3D" id="3.30.950.10">
    <property type="entry name" value="Methyltransferase, Cobalt-precorrin-4 Transmethylase, Domain 2"/>
    <property type="match status" value="1"/>
</dbReference>
<dbReference type="GO" id="GO:0070677">
    <property type="term" value="F:rRNA (cytosine-2'-O-)-methyltransferase activity"/>
    <property type="evidence" value="ECO:0007669"/>
    <property type="project" value="UniProtKB-UniRule"/>
</dbReference>
<feature type="domain" description="RsmI HTH" evidence="8">
    <location>
        <begin position="258"/>
        <end position="292"/>
    </location>
</feature>
<reference evidence="9 10" key="1">
    <citation type="submission" date="2018-06" db="EMBL/GenBank/DDBJ databases">
        <authorList>
            <person name="Strepis N."/>
        </authorList>
    </citation>
    <scope>NUCLEOTIDE SEQUENCE [LARGE SCALE GENOMIC DNA]</scope>
    <source>
        <strain evidence="9">LUCI</strain>
    </source>
</reference>
<comment type="catalytic activity">
    <reaction evidence="6">
        <text>cytidine(1402) in 16S rRNA + S-adenosyl-L-methionine = 2'-O-methylcytidine(1402) in 16S rRNA + S-adenosyl-L-homocysteine + H(+)</text>
        <dbReference type="Rhea" id="RHEA:42924"/>
        <dbReference type="Rhea" id="RHEA-COMP:10285"/>
        <dbReference type="Rhea" id="RHEA-COMP:10286"/>
        <dbReference type="ChEBI" id="CHEBI:15378"/>
        <dbReference type="ChEBI" id="CHEBI:57856"/>
        <dbReference type="ChEBI" id="CHEBI:59789"/>
        <dbReference type="ChEBI" id="CHEBI:74495"/>
        <dbReference type="ChEBI" id="CHEBI:82748"/>
        <dbReference type="EC" id="2.1.1.198"/>
    </reaction>
</comment>
<evidence type="ECO:0000256" key="6">
    <source>
        <dbReference type="HAMAP-Rule" id="MF_01877"/>
    </source>
</evidence>
<dbReference type="GO" id="GO:0005737">
    <property type="term" value="C:cytoplasm"/>
    <property type="evidence" value="ECO:0007669"/>
    <property type="project" value="UniProtKB-SubCell"/>
</dbReference>
<dbReference type="AlphaFoldDB" id="A0A498R557"/>
<dbReference type="Gene3D" id="3.40.1010.10">
    <property type="entry name" value="Cobalt-precorrin-4 Transmethylase, Domain 1"/>
    <property type="match status" value="1"/>
</dbReference>
<organism evidence="9 10">
    <name type="scientific">Lucifera butyrica</name>
    <dbReference type="NCBI Taxonomy" id="1351585"/>
    <lineage>
        <taxon>Bacteria</taxon>
        <taxon>Bacillati</taxon>
        <taxon>Bacillota</taxon>
        <taxon>Negativicutes</taxon>
        <taxon>Veillonellales</taxon>
        <taxon>Veillonellaceae</taxon>
        <taxon>Lucifera</taxon>
    </lineage>
</organism>
<dbReference type="InterPro" id="IPR035996">
    <property type="entry name" value="4pyrrol_Methylase_sf"/>
</dbReference>
<dbReference type="InterPro" id="IPR018063">
    <property type="entry name" value="SAM_MeTrfase_RsmI_CS"/>
</dbReference>
<dbReference type="InterPro" id="IPR014777">
    <property type="entry name" value="4pyrrole_Mease_sub1"/>
</dbReference>
<dbReference type="Proteomes" id="UP000277811">
    <property type="component" value="Unassembled WGS sequence"/>
</dbReference>
<comment type="subcellular location">
    <subcellularLocation>
        <location evidence="6">Cytoplasm</location>
    </subcellularLocation>
</comment>
<evidence type="ECO:0000256" key="2">
    <source>
        <dbReference type="ARBA" id="ARBA00022552"/>
    </source>
</evidence>
<dbReference type="NCBIfam" id="TIGR00096">
    <property type="entry name" value="16S rRNA (cytidine(1402)-2'-O)-methyltransferase"/>
    <property type="match status" value="1"/>
</dbReference>
<dbReference type="Pfam" id="PF00590">
    <property type="entry name" value="TP_methylase"/>
    <property type="match status" value="1"/>
</dbReference>
<dbReference type="FunFam" id="3.40.1010.10:FF:000007">
    <property type="entry name" value="Ribosomal RNA small subunit methyltransferase I"/>
    <property type="match status" value="1"/>
</dbReference>
<name>A0A498R557_9FIRM</name>
<proteinExistence type="inferred from homology"/>
<dbReference type="InterPro" id="IPR053910">
    <property type="entry name" value="RsmI_HTH"/>
</dbReference>